<proteinExistence type="predicted"/>
<organism evidence="2 3">
    <name type="scientific">Bradyrhizobium lablabi</name>
    <dbReference type="NCBI Taxonomy" id="722472"/>
    <lineage>
        <taxon>Bacteria</taxon>
        <taxon>Pseudomonadati</taxon>
        <taxon>Pseudomonadota</taxon>
        <taxon>Alphaproteobacteria</taxon>
        <taxon>Hyphomicrobiales</taxon>
        <taxon>Nitrobacteraceae</taxon>
        <taxon>Bradyrhizobium</taxon>
    </lineage>
</organism>
<dbReference type="EMBL" id="FNTI01000001">
    <property type="protein sequence ID" value="SED91727.1"/>
    <property type="molecule type" value="Genomic_DNA"/>
</dbReference>
<feature type="compositionally biased region" description="Basic and acidic residues" evidence="1">
    <location>
        <begin position="130"/>
        <end position="141"/>
    </location>
</feature>
<accession>A0A1M7E9Q8</accession>
<protein>
    <submittedName>
        <fullName evidence="2">Uncharacterized protein</fullName>
    </submittedName>
</protein>
<feature type="region of interest" description="Disordered" evidence="1">
    <location>
        <begin position="118"/>
        <end position="141"/>
    </location>
</feature>
<name>A0A1M7E9Q8_9BRAD</name>
<gene>
    <name evidence="2" type="ORF">SAMN05444171_5646</name>
</gene>
<evidence type="ECO:0000313" key="2">
    <source>
        <dbReference type="EMBL" id="SED91727.1"/>
    </source>
</evidence>
<evidence type="ECO:0000256" key="1">
    <source>
        <dbReference type="SAM" id="MobiDB-lite"/>
    </source>
</evidence>
<dbReference type="AlphaFoldDB" id="A0A1M7E9Q8"/>
<dbReference type="Proteomes" id="UP000183208">
    <property type="component" value="Unassembled WGS sequence"/>
</dbReference>
<evidence type="ECO:0000313" key="3">
    <source>
        <dbReference type="Proteomes" id="UP000183208"/>
    </source>
</evidence>
<sequence length="192" mass="21474">MRRSHEVRSLKIPHGLLQVSSRRREGCAACAADGRSTAGTKQSPVEPDFSLVPGRIGVFCDDRAQEFRAKCANRAFKATRTQMRQNCSSSQQCCLGHFELSGPSQIYNNVTGVLPVTGATRRTDAGSTRAPDRKRHESGRESRRFRFAKELSKGWRFFPTYACVQTGTVLRHPFLRRVTTNVGFDACRAAHR</sequence>
<reference evidence="2 3" key="1">
    <citation type="submission" date="2016-10" db="EMBL/GenBank/DDBJ databases">
        <authorList>
            <person name="de Groot N.N."/>
        </authorList>
    </citation>
    <scope>NUCLEOTIDE SEQUENCE [LARGE SCALE GENOMIC DNA]</scope>
    <source>
        <strain evidence="2 3">GAS522</strain>
    </source>
</reference>